<dbReference type="AlphaFoldDB" id="A0A7Z7IQM4"/>
<dbReference type="InterPro" id="IPR051200">
    <property type="entry name" value="Host-pathogen_enzymatic-act"/>
</dbReference>
<dbReference type="NCBIfam" id="TIGR02276">
    <property type="entry name" value="beta_rpt_yvtn"/>
    <property type="match status" value="1"/>
</dbReference>
<evidence type="ECO:0000313" key="3">
    <source>
        <dbReference type="Proteomes" id="UP000554965"/>
    </source>
</evidence>
<keyword evidence="3" id="KW-1185">Reference proteome</keyword>
<proteinExistence type="predicted"/>
<evidence type="ECO:0000256" key="1">
    <source>
        <dbReference type="SAM" id="MobiDB-lite"/>
    </source>
</evidence>
<dbReference type="EMBL" id="OCTY01000002">
    <property type="protein sequence ID" value="SOJ56744.1"/>
    <property type="molecule type" value="Genomic_DNA"/>
</dbReference>
<accession>A0A7Z7IQM4</accession>
<dbReference type="InterPro" id="IPR011048">
    <property type="entry name" value="Haem_d1_sf"/>
</dbReference>
<dbReference type="PANTHER" id="PTHR47197">
    <property type="entry name" value="PROTEIN NIRF"/>
    <property type="match status" value="1"/>
</dbReference>
<dbReference type="PANTHER" id="PTHR47197:SF3">
    <property type="entry name" value="DIHYDRO-HEME D1 DEHYDROGENASE"/>
    <property type="match status" value="1"/>
</dbReference>
<feature type="region of interest" description="Disordered" evidence="1">
    <location>
        <begin position="237"/>
        <end position="261"/>
    </location>
</feature>
<evidence type="ECO:0008006" key="4">
    <source>
        <dbReference type="Google" id="ProtNLM"/>
    </source>
</evidence>
<dbReference type="InterPro" id="IPR011964">
    <property type="entry name" value="YVTN_b-propeller_repeat"/>
</dbReference>
<dbReference type="Proteomes" id="UP000554965">
    <property type="component" value="Unassembled WGS sequence"/>
</dbReference>
<comment type="caution">
    <text evidence="2">The sequence shown here is derived from an EMBL/GenBank/DDBJ whole genome shotgun (WGS) entry which is preliminary data.</text>
</comment>
<dbReference type="InterPro" id="IPR015943">
    <property type="entry name" value="WD40/YVTN_repeat-like_dom_sf"/>
</dbReference>
<feature type="compositionally biased region" description="Basic residues" evidence="1">
    <location>
        <begin position="243"/>
        <end position="254"/>
    </location>
</feature>
<dbReference type="Gene3D" id="2.130.10.10">
    <property type="entry name" value="YVTN repeat-like/Quinoprotein amine dehydrogenase"/>
    <property type="match status" value="3"/>
</dbReference>
<reference evidence="2 3" key="1">
    <citation type="submission" date="2017-10" db="EMBL/GenBank/DDBJ databases">
        <authorList>
            <consortium name="Urmite Genomes"/>
        </authorList>
    </citation>
    <scope>NUCLEOTIDE SEQUENCE [LARGE SCALE GENOMIC DNA]</scope>
    <source>
        <strain evidence="2 3">FB-527</strain>
    </source>
</reference>
<evidence type="ECO:0000313" key="2">
    <source>
        <dbReference type="EMBL" id="SOJ56744.1"/>
    </source>
</evidence>
<gene>
    <name evidence="2" type="ORF">MSIMFB_04219</name>
</gene>
<protein>
    <recommendedName>
        <fullName evidence="4">YVTN family beta-propeller repeat protein</fullName>
    </recommendedName>
</protein>
<sequence length="422" mass="43637">MSHRAVATPVVRVKFDEISKGGANVSEISGQRAGWDGRDGGDVQVLGFDAAAGGPVTVELAVKNGPISGIDISPDGTQLLVTNYGDNSVSIVNTETCRVTETVAGIDEPFAIAMGGTHADRAYVSTVSTAYDSISVIDMSTNTVVANHPLALSVSDLTVSPDGKHVYASRNGVRGADVAVLDTTTDKVEVIDIATVPGTTTECVRINCDGTRLYVGTNGPSGGQLVVIATGVPSENASQAGRSRWRKKGSKARAKQGPTGPRVVDTIDIGASVRDVALSADGAVAYVASCGADFGAVVDVIDTRTGKISSTRKIGDIGGLVTRLTIGNGDRAYLVSEDRLTVLCTLTQDVIGTIRTNQPSCAVESPDGKFLYIADYAGIVTVAPVDPAAACGASDIEQRALESARSVDWLLPELLQYEPALA</sequence>
<name>A0A7Z7IQM4_9MYCO</name>
<dbReference type="SUPFAM" id="SSF51004">
    <property type="entry name" value="C-terminal (heme d1) domain of cytochrome cd1-nitrite reductase"/>
    <property type="match status" value="1"/>
</dbReference>
<organism evidence="2 3">
    <name type="scientific">Mycobacterium simulans</name>
    <dbReference type="NCBI Taxonomy" id="627089"/>
    <lineage>
        <taxon>Bacteria</taxon>
        <taxon>Bacillati</taxon>
        <taxon>Actinomycetota</taxon>
        <taxon>Actinomycetes</taxon>
        <taxon>Mycobacteriales</taxon>
        <taxon>Mycobacteriaceae</taxon>
        <taxon>Mycobacterium</taxon>
    </lineage>
</organism>